<keyword evidence="2" id="KW-1185">Reference proteome</keyword>
<accession>A0A4S3TNF0</accession>
<dbReference type="Proteomes" id="UP000318864">
    <property type="component" value="Unassembled WGS sequence"/>
</dbReference>
<dbReference type="RefSeq" id="WP_141463711.1">
    <property type="nucleotide sequence ID" value="NZ_RBZW01000015.1"/>
</dbReference>
<dbReference type="AlphaFoldDB" id="A0A4S3TNF0"/>
<comment type="caution">
    <text evidence="1">The sequence shown here is derived from an EMBL/GenBank/DDBJ whole genome shotgun (WGS) entry which is preliminary data.</text>
</comment>
<organism evidence="1 2">
    <name type="scientific">Salinadaptatus halalkaliphilus</name>
    <dbReference type="NCBI Taxonomy" id="2419781"/>
    <lineage>
        <taxon>Archaea</taxon>
        <taxon>Methanobacteriati</taxon>
        <taxon>Methanobacteriota</taxon>
        <taxon>Stenosarchaea group</taxon>
        <taxon>Halobacteria</taxon>
        <taxon>Halobacteriales</taxon>
        <taxon>Natrialbaceae</taxon>
        <taxon>Salinadaptatus</taxon>
    </lineage>
</organism>
<gene>
    <name evidence="1" type="ORF">D8Y22_05520</name>
</gene>
<evidence type="ECO:0000313" key="1">
    <source>
        <dbReference type="EMBL" id="THE65844.1"/>
    </source>
</evidence>
<reference evidence="1 2" key="1">
    <citation type="submission" date="2018-10" db="EMBL/GenBank/DDBJ databases">
        <title>Natronolimnobius sp. XQ-INN 246 isolated from Inner Mongolia Autonomous Region of China.</title>
        <authorList>
            <person name="Xue Q."/>
        </authorList>
    </citation>
    <scope>NUCLEOTIDE SEQUENCE [LARGE SCALE GENOMIC DNA]</scope>
    <source>
        <strain evidence="1 2">XQ-INN 246</strain>
    </source>
</reference>
<proteinExistence type="predicted"/>
<name>A0A4S3TNF0_9EURY</name>
<evidence type="ECO:0000313" key="2">
    <source>
        <dbReference type="Proteomes" id="UP000318864"/>
    </source>
</evidence>
<protein>
    <submittedName>
        <fullName evidence="1">Uncharacterized protein</fullName>
    </submittedName>
</protein>
<sequence>MTEIPPEATDLSEEQFRTAFAVLETAREWSAENGLEPERNAFNDAHHWLQEFEALLHNQGHLEEKQPHSVTEHAFTCSECGHEEWSTEEPTLGGNTCPNCGCGMTDAVSQQHD</sequence>
<dbReference type="EMBL" id="RBZW01000015">
    <property type="protein sequence ID" value="THE65844.1"/>
    <property type="molecule type" value="Genomic_DNA"/>
</dbReference>